<reference evidence="1" key="1">
    <citation type="submission" date="2018-06" db="EMBL/GenBank/DDBJ databases">
        <authorList>
            <person name="Zhirakovskaya E."/>
        </authorList>
    </citation>
    <scope>NUCLEOTIDE SEQUENCE</scope>
</reference>
<organism evidence="1">
    <name type="scientific">hydrothermal vent metagenome</name>
    <dbReference type="NCBI Taxonomy" id="652676"/>
    <lineage>
        <taxon>unclassified sequences</taxon>
        <taxon>metagenomes</taxon>
        <taxon>ecological metagenomes</taxon>
    </lineage>
</organism>
<accession>A0A3B1BZ85</accession>
<name>A0A3B1BZ85_9ZZZZ</name>
<sequence>SHLRLLTKDHRIYGEGAHPHVGWAPDSRSVEFTSNALGNPDVCIAYLPLDKWEDPFMEKY</sequence>
<dbReference type="InterPro" id="IPR015943">
    <property type="entry name" value="WD40/YVTN_repeat-like_dom_sf"/>
</dbReference>
<dbReference type="Gene3D" id="2.130.10.10">
    <property type="entry name" value="YVTN repeat-like/Quinoprotein amine dehydrogenase"/>
    <property type="match status" value="1"/>
</dbReference>
<gene>
    <name evidence="1" type="ORF">MNBD_IGNAVI01-1382</name>
</gene>
<proteinExistence type="predicted"/>
<dbReference type="AlphaFoldDB" id="A0A3B1BZ85"/>
<feature type="non-terminal residue" evidence="1">
    <location>
        <position position="1"/>
    </location>
</feature>
<evidence type="ECO:0000313" key="1">
    <source>
        <dbReference type="EMBL" id="VAX21122.1"/>
    </source>
</evidence>
<protein>
    <submittedName>
        <fullName evidence="1">Uncharacterized protein</fullName>
    </submittedName>
</protein>
<dbReference type="EMBL" id="UOGD01000186">
    <property type="protein sequence ID" value="VAX21122.1"/>
    <property type="molecule type" value="Genomic_DNA"/>
</dbReference>